<keyword evidence="2" id="KW-1185">Reference proteome</keyword>
<accession>A0A1H1ARA1</accession>
<proteinExistence type="predicted"/>
<sequence>MFDTNKLTTQENISLSDTIGLVAPKATPLFSLLLAQGRTVKAGGKYHVWREKTLDNSNATALEGAIPNMVNSGRAELNNVTQIFSKGTEVSGTAQATEIGASQSDLLLSEINDRQIELAIAIEKALLTGVKNDGSNGEARQMDGLVNWIHVDNVVEADAVISEKDIRSLAKALFEAGNEEGEFYAFVNADMKEAIDEIFADKYSYVHKTNEFGIVVDEVVTSFGTINVVLDRFAPVNKIVAVNVDALKLAMLREPHYEELAKTGDSIKGMTVAEISIEVASKKAVAVLNVTPAV</sequence>
<name>A0A1H1ARA1_9LACT</name>
<reference evidence="2" key="1">
    <citation type="submission" date="2016-10" db="EMBL/GenBank/DDBJ databases">
        <authorList>
            <person name="Varghese N."/>
            <person name="Submissions S."/>
        </authorList>
    </citation>
    <scope>NUCLEOTIDE SEQUENCE [LARGE SCALE GENOMIC DNA]</scope>
    <source>
        <strain evidence="2">MPL-11</strain>
    </source>
</reference>
<dbReference type="AlphaFoldDB" id="A0A1H1ARA1"/>
<dbReference type="InterPro" id="IPR035198">
    <property type="entry name" value="SU10_MCP"/>
</dbReference>
<dbReference type="Proteomes" id="UP000199481">
    <property type="component" value="Unassembled WGS sequence"/>
</dbReference>
<protein>
    <recommendedName>
        <fullName evidence="3">Phage major capsid protein, HK97 family</fullName>
    </recommendedName>
</protein>
<dbReference type="Pfam" id="PF17236">
    <property type="entry name" value="SU10_MCP"/>
    <property type="match status" value="1"/>
</dbReference>
<evidence type="ECO:0008006" key="3">
    <source>
        <dbReference type="Google" id="ProtNLM"/>
    </source>
</evidence>
<dbReference type="OrthoDB" id="2339711at2"/>
<evidence type="ECO:0000313" key="1">
    <source>
        <dbReference type="EMBL" id="SDQ42132.1"/>
    </source>
</evidence>
<gene>
    <name evidence="1" type="ORF">SAMN04487752_2219</name>
</gene>
<dbReference type="RefSeq" id="WP_089977897.1">
    <property type="nucleotide sequence ID" value="NZ_CP084916.1"/>
</dbReference>
<organism evidence="1 2">
    <name type="scientific">Carnobacterium viridans</name>
    <dbReference type="NCBI Taxonomy" id="174587"/>
    <lineage>
        <taxon>Bacteria</taxon>
        <taxon>Bacillati</taxon>
        <taxon>Bacillota</taxon>
        <taxon>Bacilli</taxon>
        <taxon>Lactobacillales</taxon>
        <taxon>Carnobacteriaceae</taxon>
        <taxon>Carnobacterium</taxon>
    </lineage>
</organism>
<dbReference type="EMBL" id="FNJW01000008">
    <property type="protein sequence ID" value="SDQ42132.1"/>
    <property type="molecule type" value="Genomic_DNA"/>
</dbReference>
<evidence type="ECO:0000313" key="2">
    <source>
        <dbReference type="Proteomes" id="UP000199481"/>
    </source>
</evidence>